<feature type="transmembrane region" description="Helical" evidence="1">
    <location>
        <begin position="122"/>
        <end position="145"/>
    </location>
</feature>
<feature type="transmembrane region" description="Helical" evidence="1">
    <location>
        <begin position="48"/>
        <end position="69"/>
    </location>
</feature>
<keyword evidence="1" id="KW-0812">Transmembrane</keyword>
<feature type="transmembrane region" description="Helical" evidence="1">
    <location>
        <begin position="188"/>
        <end position="211"/>
    </location>
</feature>
<dbReference type="EMBL" id="JBHSKD010000015">
    <property type="protein sequence ID" value="MFC5177739.1"/>
    <property type="molecule type" value="Genomic_DNA"/>
</dbReference>
<evidence type="ECO:0000313" key="2">
    <source>
        <dbReference type="EMBL" id="MFC5177739.1"/>
    </source>
</evidence>
<evidence type="ECO:0000313" key="3">
    <source>
        <dbReference type="Proteomes" id="UP001596087"/>
    </source>
</evidence>
<feature type="transmembrane region" description="Helical" evidence="1">
    <location>
        <begin position="89"/>
        <end position="110"/>
    </location>
</feature>
<accession>A0ABW0BK88</accession>
<comment type="caution">
    <text evidence="2">The sequence shown here is derived from an EMBL/GenBank/DDBJ whole genome shotgun (WGS) entry which is preliminary data.</text>
</comment>
<protein>
    <recommendedName>
        <fullName evidence="4">DUF385 domain-containing protein</fullName>
    </recommendedName>
</protein>
<keyword evidence="1" id="KW-0472">Membrane</keyword>
<proteinExistence type="predicted"/>
<dbReference type="Gene3D" id="2.30.110.10">
    <property type="entry name" value="Electron Transport, Fmn-binding Protein, Chain A"/>
    <property type="match status" value="1"/>
</dbReference>
<feature type="transmembrane region" description="Helical" evidence="1">
    <location>
        <begin position="21"/>
        <end position="42"/>
    </location>
</feature>
<keyword evidence="1" id="KW-1133">Transmembrane helix</keyword>
<dbReference type="Proteomes" id="UP001596087">
    <property type="component" value="Unassembled WGS sequence"/>
</dbReference>
<dbReference type="RefSeq" id="WP_378591009.1">
    <property type="nucleotide sequence ID" value="NZ_JBHSKD010000015.1"/>
</dbReference>
<reference evidence="3" key="1">
    <citation type="journal article" date="2019" name="Int. J. Syst. Evol. Microbiol.">
        <title>The Global Catalogue of Microorganisms (GCM) 10K type strain sequencing project: providing services to taxonomists for standard genome sequencing and annotation.</title>
        <authorList>
            <consortium name="The Broad Institute Genomics Platform"/>
            <consortium name="The Broad Institute Genome Sequencing Center for Infectious Disease"/>
            <person name="Wu L."/>
            <person name="Ma J."/>
        </authorList>
    </citation>
    <scope>NUCLEOTIDE SEQUENCE [LARGE SCALE GENOMIC DNA]</scope>
    <source>
        <strain evidence="3">DFY41</strain>
    </source>
</reference>
<evidence type="ECO:0000256" key="1">
    <source>
        <dbReference type="SAM" id="Phobius"/>
    </source>
</evidence>
<dbReference type="InterPro" id="IPR012349">
    <property type="entry name" value="Split_barrel_FMN-bd"/>
</dbReference>
<gene>
    <name evidence="2" type="ORF">ACFPGP_13745</name>
</gene>
<organism evidence="2 3">
    <name type="scientific">Nocardioides taihuensis</name>
    <dbReference type="NCBI Taxonomy" id="1835606"/>
    <lineage>
        <taxon>Bacteria</taxon>
        <taxon>Bacillati</taxon>
        <taxon>Actinomycetota</taxon>
        <taxon>Actinomycetes</taxon>
        <taxon>Propionibacteriales</taxon>
        <taxon>Nocardioidaceae</taxon>
        <taxon>Nocardioides</taxon>
    </lineage>
</organism>
<keyword evidence="3" id="KW-1185">Reference proteome</keyword>
<feature type="transmembrane region" description="Helical" evidence="1">
    <location>
        <begin position="157"/>
        <end position="176"/>
    </location>
</feature>
<sequence>MPAVHIRAALAPYGAWVRACALAELVGMTAAAAAAVSAAALADRSGTLGSPAVGLLVVVLGGVVEGTALGWLQSRVLGAWRPDLRRGRYLLATVVVAGLGWAAASAPSALSGDDDGATPPLLLMAAMAVGLGLVMGAVLGAAQAWALRGAVRHPWRWVAASVWSWPLPMVVVFAGASLPGDGWPTWQVLLVGPVTGLVAGLLLGALSGWFLPSLDGLSASGRMVLAVLGGPFSRTLDRRLMGLAVTGLRTGQVYRLPVQFALGPDGLVVVPGGAPGKTWWRNVGTDTGVRVLLERGWHDAHAAVLEPHDSPYGRARAAYLRCFPGAHLPLDQPIVLVTLPADDVVLPSD</sequence>
<evidence type="ECO:0008006" key="4">
    <source>
        <dbReference type="Google" id="ProtNLM"/>
    </source>
</evidence>
<name>A0ABW0BK88_9ACTN</name>